<feature type="region of interest" description="Disordered" evidence="9">
    <location>
        <begin position="1125"/>
        <end position="1174"/>
    </location>
</feature>
<feature type="transmembrane region" description="Helical" evidence="10">
    <location>
        <begin position="1663"/>
        <end position="1684"/>
    </location>
</feature>
<feature type="transmembrane region" description="Helical" evidence="10">
    <location>
        <begin position="781"/>
        <end position="805"/>
    </location>
</feature>
<dbReference type="Pfam" id="PF02714">
    <property type="entry name" value="RSN1_7TM"/>
    <property type="match status" value="1"/>
</dbReference>
<feature type="compositionally biased region" description="Pro residues" evidence="9">
    <location>
        <begin position="526"/>
        <end position="542"/>
    </location>
</feature>
<feature type="domain" description="Vta1 C-terminal" evidence="14">
    <location>
        <begin position="549"/>
        <end position="584"/>
    </location>
</feature>
<keyword evidence="4" id="KW-0813">Transport</keyword>
<organism evidence="15 16">
    <name type="scientific">Sanghuangporus baumii</name>
    <name type="common">Phellinus baumii</name>
    <dbReference type="NCBI Taxonomy" id="108892"/>
    <lineage>
        <taxon>Eukaryota</taxon>
        <taxon>Fungi</taxon>
        <taxon>Dikarya</taxon>
        <taxon>Basidiomycota</taxon>
        <taxon>Agaricomycotina</taxon>
        <taxon>Agaricomycetes</taxon>
        <taxon>Hymenochaetales</taxon>
        <taxon>Hymenochaetaceae</taxon>
        <taxon>Sanghuangporus</taxon>
    </lineage>
</organism>
<feature type="compositionally biased region" description="Pro residues" evidence="9">
    <location>
        <begin position="428"/>
        <end position="439"/>
    </location>
</feature>
<accession>A0A9Q5NCH3</accession>
<keyword evidence="16" id="KW-1185">Reference proteome</keyword>
<proteinExistence type="inferred from homology"/>
<gene>
    <name evidence="15" type="ORF">A7U60_g4282</name>
</gene>
<dbReference type="GO" id="GO:0005771">
    <property type="term" value="C:multivesicular body"/>
    <property type="evidence" value="ECO:0007669"/>
    <property type="project" value="TreeGrafter"/>
</dbReference>
<feature type="transmembrane region" description="Helical" evidence="10">
    <location>
        <begin position="1542"/>
        <end position="1563"/>
    </location>
</feature>
<evidence type="ECO:0000313" key="16">
    <source>
        <dbReference type="Proteomes" id="UP000757232"/>
    </source>
</evidence>
<sequence length="1923" mass="208244">MTSKKLSDVLPPLPSSLKAISSYIQRADELRQKDPVMAYWCTYYAAQLGLDLKSHEVGARDYLFALITLLEEMKKELEGNDAIEHEAAGAAYVENFALKVFALADNEDRRGELSRSTAKKFLAAANFLELLRVFEKSNNAEVNEEKVRYAKWKASEIAKAFREGRQPARGAAQENDGTITPTDRSPAGAPPAVLPTEASSANMPYRTPPSALNQRPGSVEVPQSEIQDSGTWSTVATPGSETFGPTSSATTKLAFANAINRWNAALDAGASQPTSGPQNYPTDQGRGPTGSDTTKKVHFSPSVVGGLSSTDGSPPPSPDVKRREPVVSTPYSNYAPAAQPHSIVSGASSFVRPDPTMAPLPDSSPSGSSHTSPEGSPHQGFRKPSGRPRSGSSPPMDVVPKPGSSPPGASGAPRNFPPRPRRNSLQPSAPPPPPPPAPPVSSISNERRSSVSTRNTPPGSINPQSYPVYPPPPVSPNSSSFPPTSTLRSPNLGRTNGSPSLSTMTGLPPASINNPVSSPHVGNYAPKPPSPPTRYIPEPPPPFELTPALISKAQKHCRFAISALEYEDAEQARKELRAALALLGDSTTTSAPTADNCSSILYRYWSRLLFLSREALSLALCGTSTMVDSLAVREQGWPIRRVDPRWTTSSDSTFLPTQSHSTAGHTTATSGSQPHSHGSTLSSTMSDIPGSNSGSTGVATSPSTGTNIGQSGVSSSFVSITIVTSISSIVSSPSTTFTTFMPTTITTSSAVLISQTAVGNVGSISAAGQPVCIGDGLDVSAVGLISTLIIPSAIGLIIWLVFAILRPRFRQVYSVREWFPPQDLRPQPLRNTLWAFLFPHVPFVPSMPDESELASPGAAANMPSDGQLTQRVLWTCFLIVLAWSFVALAGALPLYLVDTPCLEKSVPQASFGGLYSTLQDLSVLRLLQLLEDNDISTTNAIASRAIANGTDVTSNIKTRLIILTVIVLVLGMLPALIKLVREFTKLVNYRRRWLEIHCEGLELGWLSADNAPGFVGRGEKRIKDFIMKIGLSSSLDQNGGLTTSGAMTGIGSGHRARTTSHRDRRRDDRTLSHEEKQALEVDIRSLFSIGDTGTLPTLIRERDHILEQLEVAEARYISSFRVTTPDPSVADLPLPPEENSTRLHISRPRALAGYSTRSRRGRQTRSSSSAAPTSYVAPSQYYKLRSLRGISGGRIYSQSGDDTTTEGPSFGDSVRSRIVGSRFQEFSSDHGDIPLPIGSRVTLNQGELEPVAMPAYGPNHGTDPSSGNEADLEASSRGVSKMDDDFELVDSSMRYDSSAGPDSGAEDSGRMRNTQQRYPTERRETFPRRAPADETQSEGHVPLHLRLQTQGPFVRPRSGVDHDYLGSVYASIREWRTRLKQINIEISDEQNNCYNDIADGLRIKGWLITGRGLHFIPNIELIEGRSKDDILWDELQHQRRLEKKFIFWSFVVMVSILLGAGLIAVAGLVVATAPNVAHYLPLFETFIEDEDKWGPGIATTLVPAIVATLFFFAAIGTVKYTSRSIGDISVVSAQLTTYKATFLILCIIGAMWFTAVGAVVFAIDAFATGSSRSSTVANGSIYMSAFFLALVINVAIIAPGLLLLQPVRLVDVLSHERHAITPRQRFRALYPRTYDPTYGTACCILAVILASMFSFIFPLIGPAVVLLLLLTIVAHRFLVGYVYGRTQPQTGGLLQIWLLKRFASVVSFQPILLGLIFLSRRLWTEGGVLIGFGVAMIFAVELYAFWKLRKPSRKSLSAVTLNSLNRFEDRARNEDQRESEGASLVSAPRMRSRGSLSSVLEMMSLTLAVMPTPHQARGAVPLETESLDDLVATDRAARTHPDAPPHLPHLPFADHAEEMAGILYAPELIAPLPTIWLPNDTAGIARSEAYDLSRYHGLRTVLDVRSVDDVTDPRRPSSRRRVS</sequence>
<evidence type="ECO:0000256" key="2">
    <source>
        <dbReference type="ARBA" id="ARBA00004496"/>
    </source>
</evidence>
<feature type="transmembrane region" description="Helical" evidence="10">
    <location>
        <begin position="1696"/>
        <end position="1720"/>
    </location>
</feature>
<dbReference type="Gene3D" id="1.20.5.420">
    <property type="entry name" value="Immunoglobulin FC, subunit C"/>
    <property type="match status" value="1"/>
</dbReference>
<dbReference type="Proteomes" id="UP000757232">
    <property type="component" value="Unassembled WGS sequence"/>
</dbReference>
<feature type="transmembrane region" description="Helical" evidence="10">
    <location>
        <begin position="1583"/>
        <end position="1604"/>
    </location>
</feature>
<feature type="compositionally biased region" description="Low complexity" evidence="9">
    <location>
        <begin position="476"/>
        <end position="486"/>
    </location>
</feature>
<feature type="domain" description="Vta1/callose synthase N-terminal" evidence="12">
    <location>
        <begin position="20"/>
        <end position="163"/>
    </location>
</feature>
<feature type="transmembrane region" description="Helical" evidence="10">
    <location>
        <begin position="1445"/>
        <end position="1473"/>
    </location>
</feature>
<dbReference type="InterPro" id="IPR032880">
    <property type="entry name" value="CSC1/OSCA1-like_N"/>
</dbReference>
<dbReference type="Pfam" id="PF04652">
    <property type="entry name" value="Vta1"/>
    <property type="match status" value="1"/>
</dbReference>
<evidence type="ECO:0000256" key="7">
    <source>
        <dbReference type="ARBA" id="ARBA00022927"/>
    </source>
</evidence>
<keyword evidence="6" id="KW-0967">Endosome</keyword>
<evidence type="ECO:0000259" key="13">
    <source>
        <dbReference type="Pfam" id="PF13967"/>
    </source>
</evidence>
<feature type="region of interest" description="Disordered" evidence="9">
    <location>
        <begin position="1193"/>
        <end position="1213"/>
    </location>
</feature>
<evidence type="ECO:0000259" key="11">
    <source>
        <dbReference type="Pfam" id="PF02714"/>
    </source>
</evidence>
<feature type="region of interest" description="Disordered" evidence="9">
    <location>
        <begin position="163"/>
        <end position="247"/>
    </location>
</feature>
<dbReference type="Pfam" id="PF18097">
    <property type="entry name" value="Vta1_C"/>
    <property type="match status" value="1"/>
</dbReference>
<feature type="compositionally biased region" description="Polar residues" evidence="9">
    <location>
        <begin position="1196"/>
        <end position="1207"/>
    </location>
</feature>
<feature type="compositionally biased region" description="Polar residues" evidence="9">
    <location>
        <begin position="674"/>
        <end position="707"/>
    </location>
</feature>
<keyword evidence="5" id="KW-0963">Cytoplasm</keyword>
<feature type="region of interest" description="Disordered" evidence="9">
    <location>
        <begin position="1251"/>
        <end position="1281"/>
    </location>
</feature>
<comment type="similarity">
    <text evidence="3">Belongs to the VTA1 family.</text>
</comment>
<dbReference type="InterPro" id="IPR023175">
    <property type="entry name" value="Vta1/CALS_N_sf"/>
</dbReference>
<protein>
    <submittedName>
        <fullName evidence="15">Uncharacterized protein</fullName>
    </submittedName>
</protein>
<feature type="domain" description="CSC1/OSCA1-like 7TM region" evidence="11">
    <location>
        <begin position="1444"/>
        <end position="1715"/>
    </location>
</feature>
<feature type="compositionally biased region" description="Polar residues" evidence="9">
    <location>
        <begin position="224"/>
        <end position="247"/>
    </location>
</feature>
<feature type="region of interest" description="Disordered" evidence="9">
    <location>
        <begin position="1293"/>
        <end position="1341"/>
    </location>
</feature>
<feature type="compositionally biased region" description="Basic and acidic residues" evidence="9">
    <location>
        <begin position="1319"/>
        <end position="1332"/>
    </location>
</feature>
<evidence type="ECO:0000256" key="9">
    <source>
        <dbReference type="SAM" id="MobiDB-lite"/>
    </source>
</evidence>
<feature type="transmembrane region" description="Helical" evidence="10">
    <location>
        <begin position="1637"/>
        <end position="1657"/>
    </location>
</feature>
<comment type="caution">
    <text evidence="15">The sequence shown here is derived from an EMBL/GenBank/DDBJ whole genome shotgun (WGS) entry which is preliminary data.</text>
</comment>
<evidence type="ECO:0000256" key="6">
    <source>
        <dbReference type="ARBA" id="ARBA00022753"/>
    </source>
</evidence>
<comment type="subcellular location">
    <subcellularLocation>
        <location evidence="2">Cytoplasm</location>
    </subcellularLocation>
    <subcellularLocation>
        <location evidence="1">Endosome membrane</location>
        <topology evidence="1">Peripheral membrane protein</topology>
    </subcellularLocation>
</comment>
<dbReference type="InterPro" id="IPR041212">
    <property type="entry name" value="Vta1_C"/>
</dbReference>
<feature type="compositionally biased region" description="Basic residues" evidence="9">
    <location>
        <begin position="1054"/>
        <end position="1064"/>
    </location>
</feature>
<feature type="transmembrane region" description="Helical" evidence="10">
    <location>
        <begin position="1493"/>
        <end position="1515"/>
    </location>
</feature>
<evidence type="ECO:0000256" key="4">
    <source>
        <dbReference type="ARBA" id="ARBA00022448"/>
    </source>
</evidence>
<feature type="region of interest" description="Disordered" evidence="9">
    <location>
        <begin position="1044"/>
        <end position="1072"/>
    </location>
</feature>
<dbReference type="InterPro" id="IPR039431">
    <property type="entry name" value="Vta1/CALS_N"/>
</dbReference>
<dbReference type="PANTHER" id="PTHR46009">
    <property type="entry name" value="VACUOLAR PROTEIN SORTING-ASSOCIATED PROTEIN VTA1 HOMOLOG"/>
    <property type="match status" value="1"/>
</dbReference>
<dbReference type="EMBL" id="LNZH02000176">
    <property type="protein sequence ID" value="OCB88579.1"/>
    <property type="molecule type" value="Genomic_DNA"/>
</dbReference>
<feature type="compositionally biased region" description="Polar residues" evidence="9">
    <location>
        <begin position="487"/>
        <end position="517"/>
    </location>
</feature>
<keyword evidence="10" id="KW-0812">Transmembrane</keyword>
<dbReference type="OrthoDB" id="2591106at2759"/>
<evidence type="ECO:0000256" key="1">
    <source>
        <dbReference type="ARBA" id="ARBA00004481"/>
    </source>
</evidence>
<reference evidence="15" key="1">
    <citation type="submission" date="2016-06" db="EMBL/GenBank/DDBJ databases">
        <title>Draft Genome sequence of the fungus Inonotus baumii.</title>
        <authorList>
            <person name="Zhu H."/>
            <person name="Lin W."/>
        </authorList>
    </citation>
    <scope>NUCLEOTIDE SEQUENCE</scope>
    <source>
        <strain evidence="15">821</strain>
    </source>
</reference>
<feature type="compositionally biased region" description="Low complexity" evidence="9">
    <location>
        <begin position="657"/>
        <end position="673"/>
    </location>
</feature>
<evidence type="ECO:0000259" key="12">
    <source>
        <dbReference type="Pfam" id="PF04652"/>
    </source>
</evidence>
<dbReference type="GO" id="GO:0032511">
    <property type="term" value="P:late endosome to vacuole transport via multivesicular body sorting pathway"/>
    <property type="evidence" value="ECO:0007669"/>
    <property type="project" value="InterPro"/>
</dbReference>
<evidence type="ECO:0000256" key="3">
    <source>
        <dbReference type="ARBA" id="ARBA00007895"/>
    </source>
</evidence>
<evidence type="ECO:0000256" key="5">
    <source>
        <dbReference type="ARBA" id="ARBA00022490"/>
    </source>
</evidence>
<keyword evidence="7" id="KW-0653">Protein transport</keyword>
<name>A0A9Q5NCH3_SANBA</name>
<feature type="region of interest" description="Disordered" evidence="9">
    <location>
        <begin position="268"/>
        <end position="542"/>
    </location>
</feature>
<keyword evidence="10" id="KW-1133">Transmembrane helix</keyword>
<evidence type="ECO:0000256" key="10">
    <source>
        <dbReference type="SAM" id="Phobius"/>
    </source>
</evidence>
<dbReference type="InterPro" id="IPR003864">
    <property type="entry name" value="CSC1/OSCA1-like_7TM"/>
</dbReference>
<feature type="transmembrane region" description="Helical" evidence="10">
    <location>
        <begin position="960"/>
        <end position="980"/>
    </location>
</feature>
<feature type="transmembrane region" description="Helical" evidence="10">
    <location>
        <begin position="1726"/>
        <end position="1746"/>
    </location>
</feature>
<dbReference type="GO" id="GO:0015031">
    <property type="term" value="P:protein transport"/>
    <property type="evidence" value="ECO:0007669"/>
    <property type="project" value="UniProtKB-KW"/>
</dbReference>
<feature type="domain" description="CSC1/OSCA1-like N-terminal transmembrane" evidence="13">
    <location>
        <begin position="784"/>
        <end position="895"/>
    </location>
</feature>
<dbReference type="InterPro" id="IPR044538">
    <property type="entry name" value="Vta1-like"/>
</dbReference>
<dbReference type="GO" id="GO:0010008">
    <property type="term" value="C:endosome membrane"/>
    <property type="evidence" value="ECO:0007669"/>
    <property type="project" value="UniProtKB-SubCell"/>
</dbReference>
<keyword evidence="8 10" id="KW-0472">Membrane</keyword>
<dbReference type="PANTHER" id="PTHR46009:SF1">
    <property type="entry name" value="VACUOLAR PROTEIN SORTING-ASSOCIATED PROTEIN VTA1 HOMOLOG"/>
    <property type="match status" value="1"/>
</dbReference>
<feature type="transmembrane region" description="Helical" evidence="10">
    <location>
        <begin position="872"/>
        <end position="896"/>
    </location>
</feature>
<dbReference type="Pfam" id="PF13967">
    <property type="entry name" value="RSN1_TM"/>
    <property type="match status" value="1"/>
</dbReference>
<dbReference type="Gene3D" id="1.25.40.270">
    <property type="entry name" value="Vacuolar protein sorting-associated protein vta1"/>
    <property type="match status" value="1"/>
</dbReference>
<evidence type="ECO:0000256" key="8">
    <source>
        <dbReference type="ARBA" id="ARBA00023136"/>
    </source>
</evidence>
<evidence type="ECO:0000259" key="14">
    <source>
        <dbReference type="Pfam" id="PF18097"/>
    </source>
</evidence>
<evidence type="ECO:0000313" key="15">
    <source>
        <dbReference type="EMBL" id="OCB88579.1"/>
    </source>
</evidence>
<feature type="compositionally biased region" description="Low complexity" evidence="9">
    <location>
        <begin position="359"/>
        <end position="377"/>
    </location>
</feature>
<feature type="compositionally biased region" description="Polar residues" evidence="9">
    <location>
        <begin position="271"/>
        <end position="282"/>
    </location>
</feature>
<feature type="region of interest" description="Disordered" evidence="9">
    <location>
        <begin position="648"/>
        <end position="707"/>
    </location>
</feature>